<evidence type="ECO:0000313" key="14">
    <source>
        <dbReference type="Proteomes" id="UP000887568"/>
    </source>
</evidence>
<evidence type="ECO:0000256" key="10">
    <source>
        <dbReference type="PROSITE-ProRule" id="PRU10141"/>
    </source>
</evidence>
<dbReference type="InterPro" id="IPR011029">
    <property type="entry name" value="DEATH-like_dom_sf"/>
</dbReference>
<dbReference type="EnsemblMetazoa" id="XM_038212733.1">
    <property type="protein sequence ID" value="XP_038068661.1"/>
    <property type="gene ID" value="LOC119738018"/>
</dbReference>
<accession>A0A914AZH4</accession>
<protein>
    <recommendedName>
        <fullName evidence="2">non-specific serine/threonine protein kinase</fullName>
        <ecNumber evidence="2">2.7.11.1</ecNumber>
    </recommendedName>
</protein>
<evidence type="ECO:0000256" key="1">
    <source>
        <dbReference type="ARBA" id="ARBA00008718"/>
    </source>
</evidence>
<dbReference type="PROSITE" id="PS50011">
    <property type="entry name" value="PROTEIN_KINASE_DOM"/>
    <property type="match status" value="1"/>
</dbReference>
<evidence type="ECO:0000256" key="5">
    <source>
        <dbReference type="ARBA" id="ARBA00022741"/>
    </source>
</evidence>
<proteinExistence type="inferred from homology"/>
<dbReference type="PROSITE" id="PS00108">
    <property type="entry name" value="PROTEIN_KINASE_ST"/>
    <property type="match status" value="1"/>
</dbReference>
<evidence type="ECO:0000256" key="7">
    <source>
        <dbReference type="ARBA" id="ARBA00022840"/>
    </source>
</evidence>
<dbReference type="GO" id="GO:0005524">
    <property type="term" value="F:ATP binding"/>
    <property type="evidence" value="ECO:0007669"/>
    <property type="project" value="UniProtKB-UniRule"/>
</dbReference>
<keyword evidence="4" id="KW-0808">Transferase</keyword>
<comment type="catalytic activity">
    <reaction evidence="9">
        <text>L-seryl-[protein] + ATP = O-phospho-L-seryl-[protein] + ADP + H(+)</text>
        <dbReference type="Rhea" id="RHEA:17989"/>
        <dbReference type="Rhea" id="RHEA-COMP:9863"/>
        <dbReference type="Rhea" id="RHEA-COMP:11604"/>
        <dbReference type="ChEBI" id="CHEBI:15378"/>
        <dbReference type="ChEBI" id="CHEBI:29999"/>
        <dbReference type="ChEBI" id="CHEBI:30616"/>
        <dbReference type="ChEBI" id="CHEBI:83421"/>
        <dbReference type="ChEBI" id="CHEBI:456216"/>
        <dbReference type="EC" id="2.7.11.1"/>
    </reaction>
</comment>
<comment type="similarity">
    <text evidence="1">Belongs to the protein kinase superfamily. TKL Ser/Thr protein kinase family. Pelle subfamily.</text>
</comment>
<keyword evidence="5 10" id="KW-0547">Nucleotide-binding</keyword>
<feature type="compositionally biased region" description="Polar residues" evidence="11">
    <location>
        <begin position="128"/>
        <end position="147"/>
    </location>
</feature>
<evidence type="ECO:0000256" key="8">
    <source>
        <dbReference type="ARBA" id="ARBA00047899"/>
    </source>
</evidence>
<dbReference type="GO" id="GO:0004674">
    <property type="term" value="F:protein serine/threonine kinase activity"/>
    <property type="evidence" value="ECO:0007669"/>
    <property type="project" value="UniProtKB-KW"/>
</dbReference>
<feature type="region of interest" description="Disordered" evidence="11">
    <location>
        <begin position="128"/>
        <end position="225"/>
    </location>
</feature>
<dbReference type="Gene3D" id="1.10.533.10">
    <property type="entry name" value="Death Domain, Fas"/>
    <property type="match status" value="1"/>
</dbReference>
<dbReference type="SUPFAM" id="SSF56112">
    <property type="entry name" value="Protein kinase-like (PK-like)"/>
    <property type="match status" value="1"/>
</dbReference>
<dbReference type="RefSeq" id="XP_038068658.1">
    <property type="nucleotide sequence ID" value="XM_038212730.1"/>
</dbReference>
<dbReference type="PANTHER" id="PTHR47989:SF61">
    <property type="entry name" value="PROTEIN KINASE DOMAIN-CONTAINING PROTEIN"/>
    <property type="match status" value="1"/>
</dbReference>
<dbReference type="Pfam" id="PF00531">
    <property type="entry name" value="Death"/>
    <property type="match status" value="1"/>
</dbReference>
<reference evidence="13" key="1">
    <citation type="submission" date="2022-11" db="UniProtKB">
        <authorList>
            <consortium name="EnsemblMetazoa"/>
        </authorList>
    </citation>
    <scope>IDENTIFICATION</scope>
</reference>
<dbReference type="FunFam" id="1.10.510.10:FF:000754">
    <property type="entry name" value="Interleukin-1 receptor-associated kinase"/>
    <property type="match status" value="1"/>
</dbReference>
<dbReference type="InterPro" id="IPR011009">
    <property type="entry name" value="Kinase-like_dom_sf"/>
</dbReference>
<feature type="compositionally biased region" description="Polar residues" evidence="11">
    <location>
        <begin position="167"/>
        <end position="176"/>
    </location>
</feature>
<evidence type="ECO:0000256" key="4">
    <source>
        <dbReference type="ARBA" id="ARBA00022679"/>
    </source>
</evidence>
<sequence>MPLRAPVQGSTLLRRLPYTTFANLARLLDPPSSTYHDWRGLASRITRRPGDDQPRYGPQEIAVFDLEYRRPGGSPTMVLINDWGTVNATVQDLVGHLIDMGHLAAAEAVLPGITTDPNLNVSSTTINQDTYESSSTGGVNEASNANPHSKRSDASLDSIQEAKNLAQRASQASENPGDSGVVSSSSESPHAGDQGEVHCGSKAGQESSDSAVSTSAPVESSDLPDFEPDKVKEFYYNRLSFMTDSFNDVPLRQGGNMVGEGGFGTVYLGRFSDGHECAVKKLKQSVFQCSDIDVLKQYQNELQMLKRLKHPNLVELYGFSFDGPTPCLIFNYLHNGSLLAALDKDSSLHLPWESRVLIAQGTAQGLSYLHSKDVVHRDVKSANVLLDADLTAKVADFGLVRAIPEGSSKTHITSMIIGTSIYMPPEARIGEVSPKGDSFSFGVVLLELITGLEPLDQSREGTDIISYVEVIIDKCGDILSIVDPRLTNAYSEMSANKMYDIATDCLLKKLKRPLLVDVLPRLMEL</sequence>
<dbReference type="SMART" id="SM00220">
    <property type="entry name" value="S_TKc"/>
    <property type="match status" value="1"/>
</dbReference>
<comment type="catalytic activity">
    <reaction evidence="8">
        <text>L-threonyl-[protein] + ATP = O-phospho-L-threonyl-[protein] + ADP + H(+)</text>
        <dbReference type="Rhea" id="RHEA:46608"/>
        <dbReference type="Rhea" id="RHEA-COMP:11060"/>
        <dbReference type="Rhea" id="RHEA-COMP:11605"/>
        <dbReference type="ChEBI" id="CHEBI:15378"/>
        <dbReference type="ChEBI" id="CHEBI:30013"/>
        <dbReference type="ChEBI" id="CHEBI:30616"/>
        <dbReference type="ChEBI" id="CHEBI:61977"/>
        <dbReference type="ChEBI" id="CHEBI:456216"/>
        <dbReference type="EC" id="2.7.11.1"/>
    </reaction>
</comment>
<feature type="domain" description="Protein kinase" evidence="12">
    <location>
        <begin position="252"/>
        <end position="525"/>
    </location>
</feature>
<dbReference type="OrthoDB" id="4062651at2759"/>
<dbReference type="AlphaFoldDB" id="A0A914AZH4"/>
<evidence type="ECO:0000313" key="13">
    <source>
        <dbReference type="EnsemblMetazoa" id="XP_038068661.1"/>
    </source>
</evidence>
<dbReference type="InterPro" id="IPR017441">
    <property type="entry name" value="Protein_kinase_ATP_BS"/>
</dbReference>
<dbReference type="EnsemblMetazoa" id="XM_038212732.1">
    <property type="protein sequence ID" value="XP_038068660.1"/>
    <property type="gene ID" value="LOC119738018"/>
</dbReference>
<keyword evidence="3" id="KW-0723">Serine/threonine-protein kinase</keyword>
<dbReference type="PROSITE" id="PS00107">
    <property type="entry name" value="PROTEIN_KINASE_ATP"/>
    <property type="match status" value="1"/>
</dbReference>
<evidence type="ECO:0000256" key="9">
    <source>
        <dbReference type="ARBA" id="ARBA00048679"/>
    </source>
</evidence>
<dbReference type="Gene3D" id="3.30.200.20">
    <property type="entry name" value="Phosphorylase Kinase, domain 1"/>
    <property type="match status" value="1"/>
</dbReference>
<feature type="compositionally biased region" description="Low complexity" evidence="11">
    <location>
        <begin position="179"/>
        <end position="188"/>
    </location>
</feature>
<evidence type="ECO:0000259" key="12">
    <source>
        <dbReference type="PROSITE" id="PS50011"/>
    </source>
</evidence>
<dbReference type="GeneID" id="119738018"/>
<evidence type="ECO:0000256" key="3">
    <source>
        <dbReference type="ARBA" id="ARBA00022527"/>
    </source>
</evidence>
<evidence type="ECO:0000256" key="2">
    <source>
        <dbReference type="ARBA" id="ARBA00012513"/>
    </source>
</evidence>
<dbReference type="CTD" id="51135"/>
<dbReference type="OMA" id="IILEDWG"/>
<dbReference type="InterPro" id="IPR000488">
    <property type="entry name" value="Death_dom"/>
</dbReference>
<dbReference type="GO" id="GO:0007165">
    <property type="term" value="P:signal transduction"/>
    <property type="evidence" value="ECO:0007669"/>
    <property type="project" value="InterPro"/>
</dbReference>
<feature type="compositionally biased region" description="Polar residues" evidence="11">
    <location>
        <begin position="204"/>
        <end position="218"/>
    </location>
</feature>
<dbReference type="Proteomes" id="UP000887568">
    <property type="component" value="Unplaced"/>
</dbReference>
<evidence type="ECO:0000256" key="11">
    <source>
        <dbReference type="SAM" id="MobiDB-lite"/>
    </source>
</evidence>
<dbReference type="EC" id="2.7.11.1" evidence="2"/>
<dbReference type="InterPro" id="IPR000719">
    <property type="entry name" value="Prot_kinase_dom"/>
</dbReference>
<dbReference type="GO" id="GO:0045087">
    <property type="term" value="P:innate immune response"/>
    <property type="evidence" value="ECO:0007669"/>
    <property type="project" value="UniProtKB-ARBA"/>
</dbReference>
<dbReference type="EnsemblMetazoa" id="XM_038212730.1">
    <property type="protein sequence ID" value="XP_038068658.1"/>
    <property type="gene ID" value="LOC119738018"/>
</dbReference>
<keyword evidence="6" id="KW-0418">Kinase</keyword>
<dbReference type="RefSeq" id="XP_038068659.1">
    <property type="nucleotide sequence ID" value="XM_038212731.1"/>
</dbReference>
<dbReference type="RefSeq" id="XP_038068661.1">
    <property type="nucleotide sequence ID" value="XM_038212733.1"/>
</dbReference>
<feature type="binding site" evidence="10">
    <location>
        <position position="281"/>
    </location>
    <ligand>
        <name>ATP</name>
        <dbReference type="ChEBI" id="CHEBI:30616"/>
    </ligand>
</feature>
<keyword evidence="7 10" id="KW-0067">ATP-binding</keyword>
<evidence type="ECO:0000256" key="6">
    <source>
        <dbReference type="ARBA" id="ARBA00022777"/>
    </source>
</evidence>
<dbReference type="Pfam" id="PF00069">
    <property type="entry name" value="Pkinase"/>
    <property type="match status" value="1"/>
</dbReference>
<dbReference type="Gene3D" id="1.10.510.10">
    <property type="entry name" value="Transferase(Phosphotransferase) domain 1"/>
    <property type="match status" value="1"/>
</dbReference>
<dbReference type="InterPro" id="IPR008271">
    <property type="entry name" value="Ser/Thr_kinase_AS"/>
</dbReference>
<keyword evidence="14" id="KW-1185">Reference proteome</keyword>
<dbReference type="EnsemblMetazoa" id="XM_038212731.1">
    <property type="protein sequence ID" value="XP_038068659.1"/>
    <property type="gene ID" value="LOC119738018"/>
</dbReference>
<dbReference type="SUPFAM" id="SSF47986">
    <property type="entry name" value="DEATH domain"/>
    <property type="match status" value="1"/>
</dbReference>
<organism evidence="13 14">
    <name type="scientific">Patiria miniata</name>
    <name type="common">Bat star</name>
    <name type="synonym">Asterina miniata</name>
    <dbReference type="NCBI Taxonomy" id="46514"/>
    <lineage>
        <taxon>Eukaryota</taxon>
        <taxon>Metazoa</taxon>
        <taxon>Echinodermata</taxon>
        <taxon>Eleutherozoa</taxon>
        <taxon>Asterozoa</taxon>
        <taxon>Asteroidea</taxon>
        <taxon>Valvatacea</taxon>
        <taxon>Valvatida</taxon>
        <taxon>Asterinidae</taxon>
        <taxon>Patiria</taxon>
    </lineage>
</organism>
<dbReference type="PANTHER" id="PTHR47989">
    <property type="entry name" value="OS01G0750732 PROTEIN"/>
    <property type="match status" value="1"/>
</dbReference>
<dbReference type="RefSeq" id="XP_038068660.1">
    <property type="nucleotide sequence ID" value="XM_038212732.1"/>
</dbReference>
<name>A0A914AZH4_PATMI</name>